<accession>A0ABU7B573</accession>
<evidence type="ECO:0000313" key="2">
    <source>
        <dbReference type="Proteomes" id="UP001345963"/>
    </source>
</evidence>
<sequence length="80" mass="9095">MDSEIHHPSFSHHLCSWLSWTFEHGVNRVMKLVALLPCSKKDLGSTPGRGSFYMELACSPRACMGSHRVLWLPPKNMTVR</sequence>
<dbReference type="Proteomes" id="UP001345963">
    <property type="component" value="Unassembled WGS sequence"/>
</dbReference>
<name>A0ABU7B573_9TELE</name>
<gene>
    <name evidence="1" type="ORF">ATANTOWER_007102</name>
</gene>
<comment type="caution">
    <text evidence="1">The sequence shown here is derived from an EMBL/GenBank/DDBJ whole genome shotgun (WGS) entry which is preliminary data.</text>
</comment>
<dbReference type="EMBL" id="JAHUTI010041155">
    <property type="protein sequence ID" value="MED6245721.1"/>
    <property type="molecule type" value="Genomic_DNA"/>
</dbReference>
<protein>
    <submittedName>
        <fullName evidence="1">Uncharacterized protein</fullName>
    </submittedName>
</protein>
<evidence type="ECO:0000313" key="1">
    <source>
        <dbReference type="EMBL" id="MED6245721.1"/>
    </source>
</evidence>
<reference evidence="1 2" key="1">
    <citation type="submission" date="2021-07" db="EMBL/GenBank/DDBJ databases">
        <authorList>
            <person name="Palmer J.M."/>
        </authorList>
    </citation>
    <scope>NUCLEOTIDE SEQUENCE [LARGE SCALE GENOMIC DNA]</scope>
    <source>
        <strain evidence="1 2">AT_MEX2019</strain>
        <tissue evidence="1">Muscle</tissue>
    </source>
</reference>
<keyword evidence="2" id="KW-1185">Reference proteome</keyword>
<organism evidence="1 2">
    <name type="scientific">Ataeniobius toweri</name>
    <dbReference type="NCBI Taxonomy" id="208326"/>
    <lineage>
        <taxon>Eukaryota</taxon>
        <taxon>Metazoa</taxon>
        <taxon>Chordata</taxon>
        <taxon>Craniata</taxon>
        <taxon>Vertebrata</taxon>
        <taxon>Euteleostomi</taxon>
        <taxon>Actinopterygii</taxon>
        <taxon>Neopterygii</taxon>
        <taxon>Teleostei</taxon>
        <taxon>Neoteleostei</taxon>
        <taxon>Acanthomorphata</taxon>
        <taxon>Ovalentaria</taxon>
        <taxon>Atherinomorphae</taxon>
        <taxon>Cyprinodontiformes</taxon>
        <taxon>Goodeidae</taxon>
        <taxon>Ataeniobius</taxon>
    </lineage>
</organism>
<proteinExistence type="predicted"/>